<gene>
    <name evidence="1" type="ORF">C9374_014735</name>
</gene>
<dbReference type="InterPro" id="IPR043502">
    <property type="entry name" value="DNA/RNA_pol_sf"/>
</dbReference>
<protein>
    <submittedName>
        <fullName evidence="1">Uncharacterized protein</fullName>
    </submittedName>
</protein>
<comment type="caution">
    <text evidence="1">The sequence shown here is derived from an EMBL/GenBank/DDBJ whole genome shotgun (WGS) entry which is preliminary data.</text>
</comment>
<proteinExistence type="predicted"/>
<name>A0AA88KCI5_NAELO</name>
<evidence type="ECO:0000313" key="2">
    <source>
        <dbReference type="Proteomes" id="UP000816034"/>
    </source>
</evidence>
<reference evidence="1 2" key="1">
    <citation type="journal article" date="2018" name="BMC Genomics">
        <title>The genome of Naegleria lovaniensis, the basis for a comparative approach to unravel pathogenicity factors of the human pathogenic amoeba N. fowleri.</title>
        <authorList>
            <person name="Liechti N."/>
            <person name="Schurch N."/>
            <person name="Bruggmann R."/>
            <person name="Wittwer M."/>
        </authorList>
    </citation>
    <scope>NUCLEOTIDE SEQUENCE [LARGE SCALE GENOMIC DNA]</scope>
    <source>
        <strain evidence="1 2">ATCC 30569</strain>
    </source>
</reference>
<evidence type="ECO:0000313" key="1">
    <source>
        <dbReference type="EMBL" id="KAG2370615.1"/>
    </source>
</evidence>
<organism evidence="1 2">
    <name type="scientific">Naegleria lovaniensis</name>
    <name type="common">Amoeba</name>
    <dbReference type="NCBI Taxonomy" id="51637"/>
    <lineage>
        <taxon>Eukaryota</taxon>
        <taxon>Discoba</taxon>
        <taxon>Heterolobosea</taxon>
        <taxon>Tetramitia</taxon>
        <taxon>Eutetramitia</taxon>
        <taxon>Vahlkampfiidae</taxon>
        <taxon>Naegleria</taxon>
    </lineage>
</organism>
<dbReference type="GeneID" id="68107188"/>
<accession>A0AA88KCI5</accession>
<dbReference type="EMBL" id="PYSW02000095">
    <property type="protein sequence ID" value="KAG2370615.1"/>
    <property type="molecule type" value="Genomic_DNA"/>
</dbReference>
<dbReference type="AlphaFoldDB" id="A0AA88KCI5"/>
<keyword evidence="2" id="KW-1185">Reference proteome</keyword>
<sequence length="111" mass="13071">MEEIAFRKKAIHSISNKWRQWEMMGAKKEIVGLLKDGVPIMVSKYFIPYYGRVDISLWSKEEREFLTEEICMMLSIGALEFFQGTPKVVAKYRLVPKKGKKKFRLIVDLRP</sequence>
<dbReference type="RefSeq" id="XP_044541479.1">
    <property type="nucleotide sequence ID" value="XM_044690755.1"/>
</dbReference>
<dbReference type="Proteomes" id="UP000816034">
    <property type="component" value="Unassembled WGS sequence"/>
</dbReference>
<dbReference type="SUPFAM" id="SSF56672">
    <property type="entry name" value="DNA/RNA polymerases"/>
    <property type="match status" value="1"/>
</dbReference>